<accession>A0A0S6VTL2</accession>
<name>A0A0S6VTL2_9BACT</name>
<protein>
    <recommendedName>
        <fullName evidence="3">PIN domain-containing protein</fullName>
    </recommendedName>
</protein>
<dbReference type="EMBL" id="DF820456">
    <property type="protein sequence ID" value="GAK50869.1"/>
    <property type="molecule type" value="Genomic_DNA"/>
</dbReference>
<dbReference type="AlphaFoldDB" id="A0A0S6VTL2"/>
<dbReference type="HOGENOM" id="CLU_1683163_0_0_0"/>
<proteinExistence type="predicted"/>
<reference evidence="1" key="1">
    <citation type="journal article" date="2015" name="PeerJ">
        <title>First genomic representation of candidate bacterial phylum KSB3 points to enhanced environmental sensing as a trigger of wastewater bulking.</title>
        <authorList>
            <person name="Sekiguchi Y."/>
            <person name="Ohashi A."/>
            <person name="Parks D.H."/>
            <person name="Yamauchi T."/>
            <person name="Tyson G.W."/>
            <person name="Hugenholtz P."/>
        </authorList>
    </citation>
    <scope>NUCLEOTIDE SEQUENCE [LARGE SCALE GENOMIC DNA]</scope>
</reference>
<gene>
    <name evidence="1" type="ORF">U14_02110</name>
</gene>
<sequence>MLKDIFIDNNIAKNFSNPLDIEYKKFIQWLMRYDVQEPSKNAYLVVSQKLIAEYQRTTRNSFSPTNIAIIIDRLTREGRLIKISNQEIKDFKQKYFIKKVIRKLTCNHEDWEHIPVVLLSHRKYALSLDDKFIHDLRNFPGFNVLIEKRPEDLSYE</sequence>
<dbReference type="Proteomes" id="UP000030700">
    <property type="component" value="Unassembled WGS sequence"/>
</dbReference>
<evidence type="ECO:0000313" key="2">
    <source>
        <dbReference type="Proteomes" id="UP000030700"/>
    </source>
</evidence>
<evidence type="ECO:0000313" key="1">
    <source>
        <dbReference type="EMBL" id="GAK50869.1"/>
    </source>
</evidence>
<dbReference type="STRING" id="1499966.U14_02110"/>
<evidence type="ECO:0008006" key="3">
    <source>
        <dbReference type="Google" id="ProtNLM"/>
    </source>
</evidence>
<organism evidence="1">
    <name type="scientific">Candidatus Moduliflexus flocculans</name>
    <dbReference type="NCBI Taxonomy" id="1499966"/>
    <lineage>
        <taxon>Bacteria</taxon>
        <taxon>Candidatus Moduliflexota</taxon>
        <taxon>Candidatus Moduliflexia</taxon>
        <taxon>Candidatus Moduliflexales</taxon>
        <taxon>Candidatus Moduliflexaceae</taxon>
    </lineage>
</organism>
<keyword evidence="2" id="KW-1185">Reference proteome</keyword>